<feature type="non-terminal residue" evidence="3">
    <location>
        <position position="1"/>
    </location>
</feature>
<evidence type="ECO:0000259" key="2">
    <source>
        <dbReference type="Pfam" id="PF07727"/>
    </source>
</evidence>
<accession>A0ABP0RHD2</accession>
<feature type="region of interest" description="Disordered" evidence="1">
    <location>
        <begin position="35"/>
        <end position="172"/>
    </location>
</feature>
<name>A0ABP0RHD2_9DINO</name>
<dbReference type="InterPro" id="IPR013103">
    <property type="entry name" value="RVT_2"/>
</dbReference>
<dbReference type="EMBL" id="CAXAMN010025980">
    <property type="protein sequence ID" value="CAK9099575.1"/>
    <property type="molecule type" value="Genomic_DNA"/>
</dbReference>
<comment type="caution">
    <text evidence="3">The sequence shown here is derived from an EMBL/GenBank/DDBJ whole genome shotgun (WGS) entry which is preliminary data.</text>
</comment>
<dbReference type="Proteomes" id="UP001642484">
    <property type="component" value="Unassembled WGS sequence"/>
</dbReference>
<organism evidence="3 4">
    <name type="scientific">Durusdinium trenchii</name>
    <dbReference type="NCBI Taxonomy" id="1381693"/>
    <lineage>
        <taxon>Eukaryota</taxon>
        <taxon>Sar</taxon>
        <taxon>Alveolata</taxon>
        <taxon>Dinophyceae</taxon>
        <taxon>Suessiales</taxon>
        <taxon>Symbiodiniaceae</taxon>
        <taxon>Durusdinium</taxon>
    </lineage>
</organism>
<proteinExistence type="predicted"/>
<feature type="region of interest" description="Disordered" evidence="1">
    <location>
        <begin position="1"/>
        <end position="22"/>
    </location>
</feature>
<sequence>MSWSCPACVKNRHRSHSSHTLGPDCQWAIATTRSEGARKHRTGHHPRDPIVKASGEPTSSLRVDLKSADAPSLADRGIEPESLSPEEAARRRKDKSLSATPVPPATSLPLTPKPLSIAPGPPGTPTPGTPGGTTKRRVDASTQADTPESRVVPADAIGPSVEKEESEVAEPSWSQHDLGAVLQQLKSLRPGIVRRALRRLHIRWFHCSASRMKMLLTAAGVKPDILELVDEIVNACSICCGVLFRSLGGMEDFCEETEVLEMLKPGFGLKDAPRLWNKALRKVLGIIGVRAIATDNQLYVKHDSKGVLILAISVHVDDLKLTGIVTEMLRAKKVLEDHFDELKCESGSFEHLGLAHSFADGRWSVDQSHYAKELKLIPESDLRLHPDDLASAEVAKLYMSLL</sequence>
<feature type="non-terminal residue" evidence="3">
    <location>
        <position position="402"/>
    </location>
</feature>
<dbReference type="Pfam" id="PF07727">
    <property type="entry name" value="RVT_2"/>
    <property type="match status" value="1"/>
</dbReference>
<protein>
    <recommendedName>
        <fullName evidence="2">Reverse transcriptase Ty1/copia-type domain-containing protein</fullName>
    </recommendedName>
</protein>
<keyword evidence="4" id="KW-1185">Reference proteome</keyword>
<evidence type="ECO:0000313" key="4">
    <source>
        <dbReference type="Proteomes" id="UP001642484"/>
    </source>
</evidence>
<evidence type="ECO:0000313" key="3">
    <source>
        <dbReference type="EMBL" id="CAK9099575.1"/>
    </source>
</evidence>
<feature type="compositionally biased region" description="Pro residues" evidence="1">
    <location>
        <begin position="119"/>
        <end position="128"/>
    </location>
</feature>
<reference evidence="3 4" key="1">
    <citation type="submission" date="2024-02" db="EMBL/GenBank/DDBJ databases">
        <authorList>
            <person name="Chen Y."/>
            <person name="Shah S."/>
            <person name="Dougan E. K."/>
            <person name="Thang M."/>
            <person name="Chan C."/>
        </authorList>
    </citation>
    <scope>NUCLEOTIDE SEQUENCE [LARGE SCALE GENOMIC DNA]</scope>
</reference>
<evidence type="ECO:0000256" key="1">
    <source>
        <dbReference type="SAM" id="MobiDB-lite"/>
    </source>
</evidence>
<gene>
    <name evidence="3" type="ORF">CCMP2556_LOCUS47115</name>
</gene>
<feature type="domain" description="Reverse transcriptase Ty1/copia-type" evidence="2">
    <location>
        <begin position="250"/>
        <end position="372"/>
    </location>
</feature>